<dbReference type="Proteomes" id="UP001329430">
    <property type="component" value="Chromosome 5"/>
</dbReference>
<dbReference type="Pfam" id="PF00341">
    <property type="entry name" value="PDGF"/>
    <property type="match status" value="1"/>
</dbReference>
<dbReference type="InterPro" id="IPR029034">
    <property type="entry name" value="Cystine-knot_cytokine"/>
</dbReference>
<evidence type="ECO:0000256" key="1">
    <source>
        <dbReference type="PROSITE-ProRule" id="PRU00325"/>
    </source>
</evidence>
<dbReference type="EMBL" id="JAVRBK010000005">
    <property type="protein sequence ID" value="KAK5644126.1"/>
    <property type="molecule type" value="Genomic_DNA"/>
</dbReference>
<keyword evidence="8" id="KW-1185">Reference proteome</keyword>
<dbReference type="InterPro" id="IPR007527">
    <property type="entry name" value="Znf_SWIM"/>
</dbReference>
<dbReference type="GO" id="GO:0035099">
    <property type="term" value="P:hemocyte migration"/>
    <property type="evidence" value="ECO:0007669"/>
    <property type="project" value="TreeGrafter"/>
</dbReference>
<dbReference type="InterPro" id="IPR000072">
    <property type="entry name" value="PDGF/VEGF_dom"/>
</dbReference>
<dbReference type="GO" id="GO:0016020">
    <property type="term" value="C:membrane"/>
    <property type="evidence" value="ECO:0007669"/>
    <property type="project" value="InterPro"/>
</dbReference>
<feature type="domain" description="Platelet-derived growth factor (PDGF) family profile" evidence="5">
    <location>
        <begin position="253"/>
        <end position="319"/>
    </location>
</feature>
<dbReference type="AlphaFoldDB" id="A0AAN7VEJ5"/>
<feature type="compositionally biased region" description="Acidic residues" evidence="3">
    <location>
        <begin position="148"/>
        <end position="165"/>
    </location>
</feature>
<keyword evidence="1" id="KW-0479">Metal-binding</keyword>
<keyword evidence="1" id="KW-0863">Zinc-finger</keyword>
<feature type="region of interest" description="Disordered" evidence="3">
    <location>
        <begin position="148"/>
        <end position="202"/>
    </location>
</feature>
<dbReference type="PANTHER" id="PTHR21719">
    <property type="entry name" value="FI06402P-RELATED"/>
    <property type="match status" value="1"/>
</dbReference>
<dbReference type="SMART" id="SM00141">
    <property type="entry name" value="PDGF"/>
    <property type="match status" value="1"/>
</dbReference>
<feature type="compositionally biased region" description="Acidic residues" evidence="3">
    <location>
        <begin position="172"/>
        <end position="191"/>
    </location>
</feature>
<sequence>MRVIVFKLFFWLYVAGTINSISDQNANIESKNAYIESELKNRLGTKSRYASIFNANSKNSQSSSYTSQRWFYQPSNSKYNDNNLNSVHLRHSKHPNINAVSTRLDELRTRHIVVTTTTTTTTPKYQYQKYRGISDNLLTEDDSIEELFDYDDDNDDSDNLPDYDSWDSAGKDDDDFDDDDDDNEWQAEEATETPLAFGTENRSKENIVEHSNLNFSYMAAFQHTIKMNSHRCHYPLPRVLSVQTIHPDPGKSYMPHCTVLHRCSADTGCCNTHSKTCAPMKQAVVYLYFYTTRFGQQVTKIEKLPFYNHTECACLDKQVEPTTMETTTTEPSRDGIRSYRSNLSVRAADSSLYSPETIRRCKCPTEYNSLLDFENKCSCDCADNNKDCIHIKKGNENFSLKDRICIMNEECGIPKCEYGPYIRQRGRCPGKKEKLDAFASVSPKFK</sequence>
<evidence type="ECO:0000313" key="8">
    <source>
        <dbReference type="Proteomes" id="UP001329430"/>
    </source>
</evidence>
<dbReference type="PROSITE" id="PS50966">
    <property type="entry name" value="ZF_SWIM"/>
    <property type="match status" value="1"/>
</dbReference>
<proteinExistence type="inferred from homology"/>
<name>A0AAN7VEJ5_9COLE</name>
<dbReference type="PROSITE" id="PS50278">
    <property type="entry name" value="PDGF_2"/>
    <property type="match status" value="1"/>
</dbReference>
<comment type="similarity">
    <text evidence="2">Belongs to the PDGF/VEGF growth factor family.</text>
</comment>
<evidence type="ECO:0000256" key="3">
    <source>
        <dbReference type="SAM" id="MobiDB-lite"/>
    </source>
</evidence>
<dbReference type="GO" id="GO:0008270">
    <property type="term" value="F:zinc ion binding"/>
    <property type="evidence" value="ECO:0007669"/>
    <property type="project" value="UniProtKB-KW"/>
</dbReference>
<keyword evidence="4" id="KW-0732">Signal</keyword>
<evidence type="ECO:0000256" key="4">
    <source>
        <dbReference type="SAM" id="SignalP"/>
    </source>
</evidence>
<dbReference type="GO" id="GO:0008083">
    <property type="term" value="F:growth factor activity"/>
    <property type="evidence" value="ECO:0007669"/>
    <property type="project" value="UniProtKB-KW"/>
</dbReference>
<keyword evidence="1" id="KW-0862">Zinc</keyword>
<dbReference type="SUPFAM" id="SSF57501">
    <property type="entry name" value="Cystine-knot cytokines"/>
    <property type="match status" value="1"/>
</dbReference>
<keyword evidence="2" id="KW-0339">Growth factor</keyword>
<reference evidence="7 8" key="1">
    <citation type="journal article" date="2024" name="Insects">
        <title>An Improved Chromosome-Level Genome Assembly of the Firefly Pyrocoelia pectoralis.</title>
        <authorList>
            <person name="Fu X."/>
            <person name="Meyer-Rochow V.B."/>
            <person name="Ballantyne L."/>
            <person name="Zhu X."/>
        </authorList>
    </citation>
    <scope>NUCLEOTIDE SEQUENCE [LARGE SCALE GENOMIC DNA]</scope>
    <source>
        <strain evidence="7">XCY_ONT2</strain>
    </source>
</reference>
<dbReference type="PANTHER" id="PTHR21719:SF1">
    <property type="entry name" value="FI06402P-RELATED"/>
    <property type="match status" value="1"/>
</dbReference>
<evidence type="ECO:0000259" key="6">
    <source>
        <dbReference type="PROSITE" id="PS50966"/>
    </source>
</evidence>
<organism evidence="7 8">
    <name type="scientific">Pyrocoelia pectoralis</name>
    <dbReference type="NCBI Taxonomy" id="417401"/>
    <lineage>
        <taxon>Eukaryota</taxon>
        <taxon>Metazoa</taxon>
        <taxon>Ecdysozoa</taxon>
        <taxon>Arthropoda</taxon>
        <taxon>Hexapoda</taxon>
        <taxon>Insecta</taxon>
        <taxon>Pterygota</taxon>
        <taxon>Neoptera</taxon>
        <taxon>Endopterygota</taxon>
        <taxon>Coleoptera</taxon>
        <taxon>Polyphaga</taxon>
        <taxon>Elateriformia</taxon>
        <taxon>Elateroidea</taxon>
        <taxon>Lampyridae</taxon>
        <taxon>Lampyrinae</taxon>
        <taxon>Pyrocoelia</taxon>
    </lineage>
</organism>
<feature type="domain" description="SWIM-type" evidence="6">
    <location>
        <begin position="367"/>
        <end position="399"/>
    </location>
</feature>
<evidence type="ECO:0000259" key="5">
    <source>
        <dbReference type="PROSITE" id="PS50278"/>
    </source>
</evidence>
<comment type="caution">
    <text evidence="7">The sequence shown here is derived from an EMBL/GenBank/DDBJ whole genome shotgun (WGS) entry which is preliminary data.</text>
</comment>
<dbReference type="Gene3D" id="2.10.90.10">
    <property type="entry name" value="Cystine-knot cytokines"/>
    <property type="match status" value="1"/>
</dbReference>
<evidence type="ECO:0008006" key="9">
    <source>
        <dbReference type="Google" id="ProtNLM"/>
    </source>
</evidence>
<protein>
    <recommendedName>
        <fullName evidence="9">Platelet-derived growth factor (PDGF) family profile domain-containing protein</fullName>
    </recommendedName>
</protein>
<gene>
    <name evidence="7" type="ORF">RI129_007971</name>
</gene>
<feature type="signal peptide" evidence="4">
    <location>
        <begin position="1"/>
        <end position="16"/>
    </location>
</feature>
<accession>A0AAN7VEJ5</accession>
<evidence type="ECO:0000313" key="7">
    <source>
        <dbReference type="EMBL" id="KAK5644126.1"/>
    </source>
</evidence>
<evidence type="ECO:0000256" key="2">
    <source>
        <dbReference type="RuleBase" id="RU003818"/>
    </source>
</evidence>
<feature type="chain" id="PRO_5042835533" description="Platelet-derived growth factor (PDGF) family profile domain-containing protein" evidence="4">
    <location>
        <begin position="17"/>
        <end position="446"/>
    </location>
</feature>